<dbReference type="AlphaFoldDB" id="A0AAV2PZ76"/>
<dbReference type="Proteomes" id="UP001497623">
    <property type="component" value="Unassembled WGS sequence"/>
</dbReference>
<sequence length="541" mass="60985">ECKWLQTLTYEAADDLSIEFGAKIQKHDLLVIDIIYKDKKNDRITMSTEKSSIHTNKGEHFEETSINSILNEGLHNMSISVGNNSLNVTCQTSEMLPVRFIPQSRMKTVKVSSANLKICEESCNIEKRLEKIIDTEDRIGITIFTTSTFPITFEIRNSTGGGIVGSFTIKPGDCFENILDENIPCDFINPGWNKLNVFANRTTIAINNNRVLQRDVPLKTIVISGNYLVDCTKGNPKWKISNHKEIRIPITYGQEIDFVLTSNVAFSPVFNIDGNNLTLNWNNGLKFGSGKSLQPKSYHMSVEATTQMIMIYDKKKSEQKLLLDINVEEWPGFITVGSLNGDYWITLSVPDPNQQNTEPPLVTGTTLVTGLPAPGTPVPGLSTSTKIVIVVLAVIIIAIIAVVSVFAWKEVKMKKMKKEQDNIESQNEKLLPKSSPAALKEYEDQKKSNEKLKQELKNKEAKFKLQEDDIQALKKKVELGEQNLAQCAKLPDMEQELKQCMEAFNQEMKLKHEQTIADMQNSCQQQLQEIENKLLQQQTKV</sequence>
<evidence type="ECO:0000256" key="1">
    <source>
        <dbReference type="SAM" id="MobiDB-lite"/>
    </source>
</evidence>
<feature type="non-terminal residue" evidence="4">
    <location>
        <position position="1"/>
    </location>
</feature>
<name>A0AAV2PZ76_MEGNR</name>
<feature type="non-terminal residue" evidence="4">
    <location>
        <position position="541"/>
    </location>
</feature>
<evidence type="ECO:0000313" key="4">
    <source>
        <dbReference type="EMBL" id="CAL4066381.1"/>
    </source>
</evidence>
<gene>
    <name evidence="4" type="ORF">MNOR_LOCUS5628</name>
</gene>
<comment type="caution">
    <text evidence="4">The sequence shown here is derived from an EMBL/GenBank/DDBJ whole genome shotgun (WGS) entry which is preliminary data.</text>
</comment>
<feature type="compositionally biased region" description="Basic and acidic residues" evidence="1">
    <location>
        <begin position="440"/>
        <end position="451"/>
    </location>
</feature>
<reference evidence="4 5" key="1">
    <citation type="submission" date="2024-05" db="EMBL/GenBank/DDBJ databases">
        <authorList>
            <person name="Wallberg A."/>
        </authorList>
    </citation>
    <scope>NUCLEOTIDE SEQUENCE [LARGE SCALE GENOMIC DNA]</scope>
</reference>
<keyword evidence="2" id="KW-0812">Transmembrane</keyword>
<evidence type="ECO:0000313" key="5">
    <source>
        <dbReference type="Proteomes" id="UP001497623"/>
    </source>
</evidence>
<evidence type="ECO:0000256" key="2">
    <source>
        <dbReference type="SAM" id="Phobius"/>
    </source>
</evidence>
<accession>A0AAV2PZ76</accession>
<dbReference type="InterPro" id="IPR057892">
    <property type="entry name" value="LIP-1_CC2"/>
</dbReference>
<keyword evidence="5" id="KW-1185">Reference proteome</keyword>
<protein>
    <recommendedName>
        <fullName evidence="3">Liprin-alpha CC2 domain-containing protein</fullName>
    </recommendedName>
</protein>
<feature type="compositionally biased region" description="Basic and acidic residues" evidence="1">
    <location>
        <begin position="420"/>
        <end position="431"/>
    </location>
</feature>
<evidence type="ECO:0000259" key="3">
    <source>
        <dbReference type="Pfam" id="PF25526"/>
    </source>
</evidence>
<organism evidence="4 5">
    <name type="scientific">Meganyctiphanes norvegica</name>
    <name type="common">Northern krill</name>
    <name type="synonym">Thysanopoda norvegica</name>
    <dbReference type="NCBI Taxonomy" id="48144"/>
    <lineage>
        <taxon>Eukaryota</taxon>
        <taxon>Metazoa</taxon>
        <taxon>Ecdysozoa</taxon>
        <taxon>Arthropoda</taxon>
        <taxon>Crustacea</taxon>
        <taxon>Multicrustacea</taxon>
        <taxon>Malacostraca</taxon>
        <taxon>Eumalacostraca</taxon>
        <taxon>Eucarida</taxon>
        <taxon>Euphausiacea</taxon>
        <taxon>Euphausiidae</taxon>
        <taxon>Meganyctiphanes</taxon>
    </lineage>
</organism>
<dbReference type="EMBL" id="CAXKWB010002201">
    <property type="protein sequence ID" value="CAL4066381.1"/>
    <property type="molecule type" value="Genomic_DNA"/>
</dbReference>
<feature type="transmembrane region" description="Helical" evidence="2">
    <location>
        <begin position="387"/>
        <end position="408"/>
    </location>
</feature>
<dbReference type="Pfam" id="PF25526">
    <property type="entry name" value="LIP-1"/>
    <property type="match status" value="1"/>
</dbReference>
<keyword evidence="2" id="KW-1133">Transmembrane helix</keyword>
<keyword evidence="2" id="KW-0472">Membrane</keyword>
<feature type="domain" description="Liprin-alpha CC2" evidence="3">
    <location>
        <begin position="431"/>
        <end position="535"/>
    </location>
</feature>
<proteinExistence type="predicted"/>
<feature type="region of interest" description="Disordered" evidence="1">
    <location>
        <begin position="420"/>
        <end position="451"/>
    </location>
</feature>